<keyword evidence="2" id="KW-0521">NADP</keyword>
<dbReference type="InterPro" id="IPR036291">
    <property type="entry name" value="NAD(P)-bd_dom_sf"/>
</dbReference>
<dbReference type="InterPro" id="IPR051609">
    <property type="entry name" value="NmrA/Isoflavone_reductase-like"/>
</dbReference>
<dbReference type="Pfam" id="PF05368">
    <property type="entry name" value="NmrA"/>
    <property type="match status" value="1"/>
</dbReference>
<sequence>MVNVAVAGGTGGVGRTIIEVLDSSHHQGFTFSRKPAENQEQTPNQSFITADYTNIPNLVTTLETLEIHTVISTFAVKGDSLATSQANLIEAVKISKYTKRFIPSGFAISSLQTLPQPKDYFSALSTLQASNLEYAVFTNGIFLDYFAPPGCSILESYLKPNVFVIDIANRVAAIPGDGDVPVWPQQGEEGFRVVGHEISWNRFVRMGEDVLGSKFEVHYDSIEELKRFEIKELPGHQTLYAHFPKKAFQWFMSIFELFTADGNSCIKREGTLNELFPEIEPLTVRGMLEYWRDQ</sequence>
<evidence type="ECO:0000256" key="1">
    <source>
        <dbReference type="ARBA" id="ARBA00005725"/>
    </source>
</evidence>
<comment type="similarity">
    <text evidence="1">Belongs to the NmrA-type oxidoreductase family. Isoflavone reductase subfamily.</text>
</comment>
<dbReference type="InterPro" id="IPR008030">
    <property type="entry name" value="NmrA-like"/>
</dbReference>
<organism evidence="5 6">
    <name type="scientific">Aspergillus cavernicola</name>
    <dbReference type="NCBI Taxonomy" id="176166"/>
    <lineage>
        <taxon>Eukaryota</taxon>
        <taxon>Fungi</taxon>
        <taxon>Dikarya</taxon>
        <taxon>Ascomycota</taxon>
        <taxon>Pezizomycotina</taxon>
        <taxon>Eurotiomycetes</taxon>
        <taxon>Eurotiomycetidae</taxon>
        <taxon>Eurotiales</taxon>
        <taxon>Aspergillaceae</taxon>
        <taxon>Aspergillus</taxon>
        <taxon>Aspergillus subgen. Nidulantes</taxon>
    </lineage>
</organism>
<accession>A0ABR4HL65</accession>
<proteinExistence type="inferred from homology"/>
<dbReference type="Proteomes" id="UP001610335">
    <property type="component" value="Unassembled WGS sequence"/>
</dbReference>
<feature type="domain" description="NmrA-like" evidence="4">
    <location>
        <begin position="4"/>
        <end position="108"/>
    </location>
</feature>
<dbReference type="PANTHER" id="PTHR47706:SF4">
    <property type="entry name" value="NMRA-LIKE DOMAIN-CONTAINING PROTEIN"/>
    <property type="match status" value="1"/>
</dbReference>
<evidence type="ECO:0000259" key="4">
    <source>
        <dbReference type="Pfam" id="PF05368"/>
    </source>
</evidence>
<name>A0ABR4HL65_9EURO</name>
<reference evidence="5 6" key="1">
    <citation type="submission" date="2024-07" db="EMBL/GenBank/DDBJ databases">
        <title>Section-level genome sequencing and comparative genomics of Aspergillus sections Usti and Cavernicolus.</title>
        <authorList>
            <consortium name="Lawrence Berkeley National Laboratory"/>
            <person name="Nybo J.L."/>
            <person name="Vesth T.C."/>
            <person name="Theobald S."/>
            <person name="Frisvad J.C."/>
            <person name="Larsen T.O."/>
            <person name="Kjaerboelling I."/>
            <person name="Rothschild-Mancinelli K."/>
            <person name="Lyhne E.K."/>
            <person name="Kogle M.E."/>
            <person name="Barry K."/>
            <person name="Clum A."/>
            <person name="Na H."/>
            <person name="Ledsgaard L."/>
            <person name="Lin J."/>
            <person name="Lipzen A."/>
            <person name="Kuo A."/>
            <person name="Riley R."/>
            <person name="Mondo S."/>
            <person name="LaButti K."/>
            <person name="Haridas S."/>
            <person name="Pangalinan J."/>
            <person name="Salamov A.A."/>
            <person name="Simmons B.A."/>
            <person name="Magnuson J.K."/>
            <person name="Chen J."/>
            <person name="Drula E."/>
            <person name="Henrissat B."/>
            <person name="Wiebenga A."/>
            <person name="Lubbers R.J."/>
            <person name="Gomes A.C."/>
            <person name="Makela M.R."/>
            <person name="Stajich J."/>
            <person name="Grigoriev I.V."/>
            <person name="Mortensen U.H."/>
            <person name="De vries R.P."/>
            <person name="Baker S.E."/>
            <person name="Andersen M.R."/>
        </authorList>
    </citation>
    <scope>NUCLEOTIDE SEQUENCE [LARGE SCALE GENOMIC DNA]</scope>
    <source>
        <strain evidence="5 6">CBS 600.67</strain>
    </source>
</reference>
<gene>
    <name evidence="5" type="ORF">BDW59DRAFT_177444</name>
</gene>
<dbReference type="Gene3D" id="3.40.50.720">
    <property type="entry name" value="NAD(P)-binding Rossmann-like Domain"/>
    <property type="match status" value="1"/>
</dbReference>
<evidence type="ECO:0000256" key="3">
    <source>
        <dbReference type="ARBA" id="ARBA00023002"/>
    </source>
</evidence>
<evidence type="ECO:0000313" key="6">
    <source>
        <dbReference type="Proteomes" id="UP001610335"/>
    </source>
</evidence>
<evidence type="ECO:0000256" key="2">
    <source>
        <dbReference type="ARBA" id="ARBA00022857"/>
    </source>
</evidence>
<dbReference type="PANTHER" id="PTHR47706">
    <property type="entry name" value="NMRA-LIKE FAMILY PROTEIN"/>
    <property type="match status" value="1"/>
</dbReference>
<dbReference type="SUPFAM" id="SSF51735">
    <property type="entry name" value="NAD(P)-binding Rossmann-fold domains"/>
    <property type="match status" value="1"/>
</dbReference>
<keyword evidence="6" id="KW-1185">Reference proteome</keyword>
<keyword evidence="3" id="KW-0560">Oxidoreductase</keyword>
<protein>
    <recommendedName>
        <fullName evidence="4">NmrA-like domain-containing protein</fullName>
    </recommendedName>
</protein>
<dbReference type="EMBL" id="JBFXLS010000104">
    <property type="protein sequence ID" value="KAL2816215.1"/>
    <property type="molecule type" value="Genomic_DNA"/>
</dbReference>
<evidence type="ECO:0000313" key="5">
    <source>
        <dbReference type="EMBL" id="KAL2816215.1"/>
    </source>
</evidence>
<comment type="caution">
    <text evidence="5">The sequence shown here is derived from an EMBL/GenBank/DDBJ whole genome shotgun (WGS) entry which is preliminary data.</text>
</comment>